<evidence type="ECO:0000313" key="1">
    <source>
        <dbReference type="EMBL" id="UKK00251.2"/>
    </source>
</evidence>
<protein>
    <submittedName>
        <fullName evidence="1">Uncharacterized protein</fullName>
    </submittedName>
</protein>
<dbReference type="AlphaFoldDB" id="A0A976M9Q6"/>
<reference evidence="1" key="1">
    <citation type="submission" date="2022-07" db="EMBL/GenBank/DDBJ databases">
        <title>Evaluation of T. orientalis genome assembly methods using nanopore sequencing and analysis of variation between genomes.</title>
        <authorList>
            <person name="Yam J."/>
            <person name="Micallef M.L."/>
            <person name="Liu M."/>
            <person name="Djordjevic S.P."/>
            <person name="Bogema D.R."/>
            <person name="Jenkins C."/>
        </authorList>
    </citation>
    <scope>NUCLEOTIDE SEQUENCE</scope>
    <source>
        <strain evidence="1">Goon Nure</strain>
    </source>
</reference>
<name>A0A976M9Q6_THEOR</name>
<dbReference type="EMBL" id="CP056069">
    <property type="protein sequence ID" value="UKK00251.2"/>
    <property type="molecule type" value="Genomic_DNA"/>
</dbReference>
<evidence type="ECO:0000313" key="2">
    <source>
        <dbReference type="Proteomes" id="UP000244811"/>
    </source>
</evidence>
<gene>
    <name evidence="1" type="ORF">MACK_000321</name>
</gene>
<accession>A0A976M9Q6</accession>
<organism evidence="1 2">
    <name type="scientific">Theileria orientalis</name>
    <dbReference type="NCBI Taxonomy" id="68886"/>
    <lineage>
        <taxon>Eukaryota</taxon>
        <taxon>Sar</taxon>
        <taxon>Alveolata</taxon>
        <taxon>Apicomplexa</taxon>
        <taxon>Aconoidasida</taxon>
        <taxon>Piroplasmida</taxon>
        <taxon>Theileriidae</taxon>
        <taxon>Theileria</taxon>
    </lineage>
</organism>
<proteinExistence type="predicted"/>
<sequence>MKKPIKNETVDVSGYVKIGDKMFRATCNCPSHIRSLEDMVYRSKTLCRPSKIKVRTHGVKDQPDAEVIETFKYLPPKEFVYIAEQHFSTMDGRSSHKSYYCPGGDLGMFVEVLLNMFETTEKLSESVITEMMKEYLKTLPDNTKFYHSTDQSSVDNMCKSLQWEVIDFHNIDHTNQNKVKNILIQNIGDYYIKYLYELYRNDSVKNRIIIWTMWAYFNILWDKSEETNEKLLFEILHGNYNPQLLIEISISHGCEIYGIFPKVESRVGDKQFLVFSEYSANVRKSEISKFVYKYFMDNLNHNFNLTLDQYSIQLSKNG</sequence>
<dbReference type="Proteomes" id="UP000244811">
    <property type="component" value="Chromosome 1"/>
</dbReference>